<name>A0A2P4XZ87_9STRA</name>
<gene>
    <name evidence="1" type="ORF">PHPALM_12645</name>
</gene>
<accession>A0A2P4XZ87</accession>
<dbReference type="Proteomes" id="UP000237271">
    <property type="component" value="Unassembled WGS sequence"/>
</dbReference>
<proteinExistence type="predicted"/>
<sequence>MGLAGMPGVWSRLMRLLFGSFDFVVVYLDDLCIFSRTEPEDVAHLAAVCDVLRLRKLYARFSKSVNFLGHTVSAEGLHVDERKTRAIEQWPVPLSAKSLQSFLGLCGYYRRFICRFADFVLPLSELLKKDLA</sequence>
<dbReference type="InterPro" id="IPR043502">
    <property type="entry name" value="DNA/RNA_pol_sf"/>
</dbReference>
<evidence type="ECO:0000313" key="1">
    <source>
        <dbReference type="EMBL" id="POM70865.1"/>
    </source>
</evidence>
<keyword evidence="2" id="KW-1185">Reference proteome</keyword>
<dbReference type="PANTHER" id="PTHR33064:SF37">
    <property type="entry name" value="RIBONUCLEASE H"/>
    <property type="match status" value="1"/>
</dbReference>
<dbReference type="InterPro" id="IPR043128">
    <property type="entry name" value="Rev_trsase/Diguanyl_cyclase"/>
</dbReference>
<reference evidence="1 2" key="1">
    <citation type="journal article" date="2017" name="Genome Biol. Evol.">
        <title>Phytophthora megakarya and P. palmivora, closely related causal agents of cacao black pod rot, underwent increases in genome sizes and gene numbers by different mechanisms.</title>
        <authorList>
            <person name="Ali S.S."/>
            <person name="Shao J."/>
            <person name="Lary D.J."/>
            <person name="Kronmiller B."/>
            <person name="Shen D."/>
            <person name="Strem M.D."/>
            <person name="Amoako-Attah I."/>
            <person name="Akrofi A.Y."/>
            <person name="Begoude B.A."/>
            <person name="Ten Hoopen G.M."/>
            <person name="Coulibaly K."/>
            <person name="Kebe B.I."/>
            <person name="Melnick R.L."/>
            <person name="Guiltinan M.J."/>
            <person name="Tyler B.M."/>
            <person name="Meinhardt L.W."/>
            <person name="Bailey B.A."/>
        </authorList>
    </citation>
    <scope>NUCLEOTIDE SEQUENCE [LARGE SCALE GENOMIC DNA]</scope>
    <source>
        <strain evidence="2">sbr112.9</strain>
    </source>
</reference>
<dbReference type="Gene3D" id="3.30.70.270">
    <property type="match status" value="2"/>
</dbReference>
<organism evidence="1 2">
    <name type="scientific">Phytophthora palmivora</name>
    <dbReference type="NCBI Taxonomy" id="4796"/>
    <lineage>
        <taxon>Eukaryota</taxon>
        <taxon>Sar</taxon>
        <taxon>Stramenopiles</taxon>
        <taxon>Oomycota</taxon>
        <taxon>Peronosporomycetes</taxon>
        <taxon>Peronosporales</taxon>
        <taxon>Peronosporaceae</taxon>
        <taxon>Phytophthora</taxon>
    </lineage>
</organism>
<comment type="caution">
    <text evidence="1">The sequence shown here is derived from an EMBL/GenBank/DDBJ whole genome shotgun (WGS) entry which is preliminary data.</text>
</comment>
<dbReference type="SUPFAM" id="SSF56672">
    <property type="entry name" value="DNA/RNA polymerases"/>
    <property type="match status" value="1"/>
</dbReference>
<protein>
    <submittedName>
        <fullName evidence="1">Polyprotein</fullName>
    </submittedName>
</protein>
<dbReference type="InterPro" id="IPR051320">
    <property type="entry name" value="Viral_Replic_Matur_Polypro"/>
</dbReference>
<dbReference type="EMBL" id="NCKW01006739">
    <property type="protein sequence ID" value="POM70865.1"/>
    <property type="molecule type" value="Genomic_DNA"/>
</dbReference>
<dbReference type="PANTHER" id="PTHR33064">
    <property type="entry name" value="POL PROTEIN"/>
    <property type="match status" value="1"/>
</dbReference>
<dbReference type="AlphaFoldDB" id="A0A2P4XZ87"/>
<dbReference type="OrthoDB" id="161383at2759"/>
<evidence type="ECO:0000313" key="2">
    <source>
        <dbReference type="Proteomes" id="UP000237271"/>
    </source>
</evidence>